<name>A0ABQ4RYC9_9HYPH</name>
<sequence>MHTPQPSTSPSGRDTIDRFPAFVVGQDRHSHWIALSADGMSGGIFRTCADAVRFACSETRCRPADVPLATEPLSFRL</sequence>
<organism evidence="1 2">
    <name type="scientific">Methylobacterium iners</name>
    <dbReference type="NCBI Taxonomy" id="418707"/>
    <lineage>
        <taxon>Bacteria</taxon>
        <taxon>Pseudomonadati</taxon>
        <taxon>Pseudomonadota</taxon>
        <taxon>Alphaproteobacteria</taxon>
        <taxon>Hyphomicrobiales</taxon>
        <taxon>Methylobacteriaceae</taxon>
        <taxon>Methylobacterium</taxon>
    </lineage>
</organism>
<keyword evidence="2" id="KW-1185">Reference proteome</keyword>
<accession>A0ABQ4RYC9</accession>
<evidence type="ECO:0000313" key="1">
    <source>
        <dbReference type="EMBL" id="GJD95814.1"/>
    </source>
</evidence>
<gene>
    <name evidence="1" type="ORF">OCOJLMKI_3029</name>
</gene>
<proteinExistence type="predicted"/>
<protein>
    <recommendedName>
        <fullName evidence="3">RAG2 PHD domain containing protein</fullName>
    </recommendedName>
</protein>
<reference evidence="1" key="1">
    <citation type="journal article" date="2021" name="Front. Microbiol.">
        <title>Comprehensive Comparative Genomics and Phenotyping of Methylobacterium Species.</title>
        <authorList>
            <person name="Alessa O."/>
            <person name="Ogura Y."/>
            <person name="Fujitani Y."/>
            <person name="Takami H."/>
            <person name="Hayashi T."/>
            <person name="Sahin N."/>
            <person name="Tani A."/>
        </authorList>
    </citation>
    <scope>NUCLEOTIDE SEQUENCE</scope>
    <source>
        <strain evidence="1">DSM 19015</strain>
    </source>
</reference>
<dbReference type="RefSeq" id="WP_238244950.1">
    <property type="nucleotide sequence ID" value="NZ_BPQP01000047.1"/>
</dbReference>
<dbReference type="EMBL" id="BPQP01000047">
    <property type="protein sequence ID" value="GJD95814.1"/>
    <property type="molecule type" value="Genomic_DNA"/>
</dbReference>
<evidence type="ECO:0008006" key="3">
    <source>
        <dbReference type="Google" id="ProtNLM"/>
    </source>
</evidence>
<dbReference type="Proteomes" id="UP001055125">
    <property type="component" value="Unassembled WGS sequence"/>
</dbReference>
<comment type="caution">
    <text evidence="1">The sequence shown here is derived from an EMBL/GenBank/DDBJ whole genome shotgun (WGS) entry which is preliminary data.</text>
</comment>
<evidence type="ECO:0000313" key="2">
    <source>
        <dbReference type="Proteomes" id="UP001055125"/>
    </source>
</evidence>
<reference evidence="1" key="2">
    <citation type="submission" date="2021-08" db="EMBL/GenBank/DDBJ databases">
        <authorList>
            <person name="Tani A."/>
            <person name="Ola A."/>
            <person name="Ogura Y."/>
            <person name="Katsura K."/>
            <person name="Hayashi T."/>
        </authorList>
    </citation>
    <scope>NUCLEOTIDE SEQUENCE</scope>
    <source>
        <strain evidence="1">DSM 19015</strain>
    </source>
</reference>